<dbReference type="InterPro" id="IPR052158">
    <property type="entry name" value="INH-QAR"/>
</dbReference>
<dbReference type="InterPro" id="IPR002818">
    <property type="entry name" value="DJ-1/PfpI"/>
</dbReference>
<feature type="domain" description="DJ-1/PfpI" evidence="1">
    <location>
        <begin position="73"/>
        <end position="172"/>
    </location>
</feature>
<proteinExistence type="predicted"/>
<dbReference type="PANTHER" id="PTHR43130">
    <property type="entry name" value="ARAC-FAMILY TRANSCRIPTIONAL REGULATOR"/>
    <property type="match status" value="1"/>
</dbReference>
<accession>A0ABR3QPP3</accession>
<dbReference type="SUPFAM" id="SSF52317">
    <property type="entry name" value="Class I glutamine amidotransferase-like"/>
    <property type="match status" value="1"/>
</dbReference>
<dbReference type="InterPro" id="IPR029062">
    <property type="entry name" value="Class_I_gatase-like"/>
</dbReference>
<sequence length="248" mass="27668">MSDPTTTTKPLRIGVLFEQTQMIDLAGLDLLGNLTPKTLDMVSTLNPTFEPLKQYAIPMEFLYISSSLDLAWTTPEMHVKPTHTYANAPRDLDIILMGGPDPMNVKEESLTFLREASKQTKVILTTCTGAMWLARAGLLDGKKATTNRVMLNVAKKMMPQVEWLDQRWVVDDGHFEGAQIWTSGGAGCGKFSNRCDVEGVLTCQGIDMVIEYTYQNFNQKVVEIGCVGLDFDFEGRSQFYKRPLVSLA</sequence>
<dbReference type="PANTHER" id="PTHR43130:SF7">
    <property type="entry name" value="DJ-1_PFPI DOMAIN-CONTAINING PROTEIN"/>
    <property type="match status" value="1"/>
</dbReference>
<gene>
    <name evidence="2" type="ORF">SLS59_008956</name>
</gene>
<comment type="caution">
    <text evidence="2">The sequence shown here is derived from an EMBL/GenBank/DDBJ whole genome shotgun (WGS) entry which is preliminary data.</text>
</comment>
<dbReference type="Gene3D" id="3.40.50.880">
    <property type="match status" value="1"/>
</dbReference>
<name>A0ABR3QPP3_9PLEO</name>
<organism evidence="2 3">
    <name type="scientific">Nothophoma quercina</name>
    <dbReference type="NCBI Taxonomy" id="749835"/>
    <lineage>
        <taxon>Eukaryota</taxon>
        <taxon>Fungi</taxon>
        <taxon>Dikarya</taxon>
        <taxon>Ascomycota</taxon>
        <taxon>Pezizomycotina</taxon>
        <taxon>Dothideomycetes</taxon>
        <taxon>Pleosporomycetidae</taxon>
        <taxon>Pleosporales</taxon>
        <taxon>Pleosporineae</taxon>
        <taxon>Didymellaceae</taxon>
        <taxon>Nothophoma</taxon>
    </lineage>
</organism>
<reference evidence="2 3" key="1">
    <citation type="submission" date="2024-02" db="EMBL/GenBank/DDBJ databases">
        <title>De novo assembly and annotation of 12 fungi associated with fruit tree decline syndrome in Ontario, Canada.</title>
        <authorList>
            <person name="Sulman M."/>
            <person name="Ellouze W."/>
            <person name="Ilyukhin E."/>
        </authorList>
    </citation>
    <scope>NUCLEOTIDE SEQUENCE [LARGE SCALE GENOMIC DNA]</scope>
    <source>
        <strain evidence="2 3">M97-236</strain>
    </source>
</reference>
<evidence type="ECO:0000259" key="1">
    <source>
        <dbReference type="Pfam" id="PF01965"/>
    </source>
</evidence>
<evidence type="ECO:0000313" key="3">
    <source>
        <dbReference type="Proteomes" id="UP001521222"/>
    </source>
</evidence>
<dbReference type="Proteomes" id="UP001521222">
    <property type="component" value="Unassembled WGS sequence"/>
</dbReference>
<keyword evidence="3" id="KW-1185">Reference proteome</keyword>
<dbReference type="Pfam" id="PF01965">
    <property type="entry name" value="DJ-1_PfpI"/>
    <property type="match status" value="1"/>
</dbReference>
<protein>
    <recommendedName>
        <fullName evidence="1">DJ-1/PfpI domain-containing protein</fullName>
    </recommendedName>
</protein>
<evidence type="ECO:0000313" key="2">
    <source>
        <dbReference type="EMBL" id="KAL1594122.1"/>
    </source>
</evidence>
<dbReference type="EMBL" id="JAKIXB020000037">
    <property type="protein sequence ID" value="KAL1594122.1"/>
    <property type="molecule type" value="Genomic_DNA"/>
</dbReference>